<dbReference type="EMBL" id="BANT01000077">
    <property type="protein sequence ID" value="GAC59037.1"/>
    <property type="molecule type" value="Genomic_DNA"/>
</dbReference>
<dbReference type="STRING" id="1121927.GOHSU_77_00020"/>
<reference evidence="2 3" key="1">
    <citation type="submission" date="2012-12" db="EMBL/GenBank/DDBJ databases">
        <title>Whole genome shotgun sequence of Gordonia hirsuta NBRC 16056.</title>
        <authorList>
            <person name="Isaki-Nakamura S."/>
            <person name="Hosoyama A."/>
            <person name="Tsuchikane K."/>
            <person name="Katsumata H."/>
            <person name="Baba S."/>
            <person name="Yamazaki S."/>
            <person name="Fujita N."/>
        </authorList>
    </citation>
    <scope>NUCLEOTIDE SEQUENCE [LARGE SCALE GENOMIC DNA]</scope>
    <source>
        <strain evidence="2 3">NBRC 16056</strain>
    </source>
</reference>
<dbReference type="GO" id="GO:0003677">
    <property type="term" value="F:DNA binding"/>
    <property type="evidence" value="ECO:0007669"/>
    <property type="project" value="InterPro"/>
</dbReference>
<keyword evidence="1" id="KW-0175">Coiled coil</keyword>
<dbReference type="OrthoDB" id="4426778at2"/>
<dbReference type="GO" id="GO:0004803">
    <property type="term" value="F:transposase activity"/>
    <property type="evidence" value="ECO:0007669"/>
    <property type="project" value="InterPro"/>
</dbReference>
<proteinExistence type="predicted"/>
<dbReference type="eggNOG" id="COG2963">
    <property type="taxonomic scope" value="Bacteria"/>
</dbReference>
<feature type="coiled-coil region" evidence="1">
    <location>
        <begin position="57"/>
        <end position="84"/>
    </location>
</feature>
<protein>
    <submittedName>
        <fullName evidence="2">Putative transposase</fullName>
    </submittedName>
</protein>
<dbReference type="GO" id="GO:0006313">
    <property type="term" value="P:DNA transposition"/>
    <property type="evidence" value="ECO:0007669"/>
    <property type="project" value="InterPro"/>
</dbReference>
<dbReference type="InterPro" id="IPR002514">
    <property type="entry name" value="Transposase_8"/>
</dbReference>
<evidence type="ECO:0000313" key="3">
    <source>
        <dbReference type="Proteomes" id="UP000053405"/>
    </source>
</evidence>
<evidence type="ECO:0000313" key="2">
    <source>
        <dbReference type="EMBL" id="GAC59037.1"/>
    </source>
</evidence>
<evidence type="ECO:0000256" key="1">
    <source>
        <dbReference type="SAM" id="Coils"/>
    </source>
</evidence>
<comment type="caution">
    <text evidence="2">The sequence shown here is derived from an EMBL/GenBank/DDBJ whole genome shotgun (WGS) entry which is preliminary data.</text>
</comment>
<dbReference type="Pfam" id="PF01527">
    <property type="entry name" value="HTH_Tnp_1"/>
    <property type="match status" value="1"/>
</dbReference>
<gene>
    <name evidence="2" type="ORF">GOHSU_77_00020</name>
</gene>
<dbReference type="AlphaFoldDB" id="L7LG29"/>
<sequence length="94" mass="11021">MPRKFSTEFKNAVALEVIEHSRPIVQVAKENSVSEQSVSRWVKLYRKDHPELAERLDESERDELARLRRQVKRLETEVEILGKATAFFARKSQP</sequence>
<dbReference type="InterPro" id="IPR009057">
    <property type="entry name" value="Homeodomain-like_sf"/>
</dbReference>
<keyword evidence="3" id="KW-1185">Reference proteome</keyword>
<dbReference type="Gene3D" id="1.10.10.60">
    <property type="entry name" value="Homeodomain-like"/>
    <property type="match status" value="1"/>
</dbReference>
<accession>L7LG29</accession>
<dbReference type="SUPFAM" id="SSF46689">
    <property type="entry name" value="Homeodomain-like"/>
    <property type="match status" value="1"/>
</dbReference>
<name>L7LG29_9ACTN</name>
<organism evidence="2 3">
    <name type="scientific">Gordonia hirsuta DSM 44140 = NBRC 16056</name>
    <dbReference type="NCBI Taxonomy" id="1121927"/>
    <lineage>
        <taxon>Bacteria</taxon>
        <taxon>Bacillati</taxon>
        <taxon>Actinomycetota</taxon>
        <taxon>Actinomycetes</taxon>
        <taxon>Mycobacteriales</taxon>
        <taxon>Gordoniaceae</taxon>
        <taxon>Gordonia</taxon>
    </lineage>
</organism>
<dbReference type="Proteomes" id="UP000053405">
    <property type="component" value="Unassembled WGS sequence"/>
</dbReference>